<evidence type="ECO:0000259" key="3">
    <source>
        <dbReference type="Pfam" id="PF07992"/>
    </source>
</evidence>
<dbReference type="Proteomes" id="UP001501436">
    <property type="component" value="Unassembled WGS sequence"/>
</dbReference>
<evidence type="ECO:0000313" key="5">
    <source>
        <dbReference type="Proteomes" id="UP001501436"/>
    </source>
</evidence>
<keyword evidence="1" id="KW-0285">Flavoprotein</keyword>
<keyword evidence="2" id="KW-0560">Oxidoreductase</keyword>
<organism evidence="4 5">
    <name type="scientific">Mucilaginibacter defluvii</name>
    <dbReference type="NCBI Taxonomy" id="1196019"/>
    <lineage>
        <taxon>Bacteria</taxon>
        <taxon>Pseudomonadati</taxon>
        <taxon>Bacteroidota</taxon>
        <taxon>Sphingobacteriia</taxon>
        <taxon>Sphingobacteriales</taxon>
        <taxon>Sphingobacteriaceae</taxon>
        <taxon>Mucilaginibacter</taxon>
    </lineage>
</organism>
<comment type="caution">
    <text evidence="4">The sequence shown here is derived from an EMBL/GenBank/DDBJ whole genome shotgun (WGS) entry which is preliminary data.</text>
</comment>
<dbReference type="SUPFAM" id="SSF51905">
    <property type="entry name" value="FAD/NAD(P)-binding domain"/>
    <property type="match status" value="1"/>
</dbReference>
<dbReference type="PANTHER" id="PTHR48105">
    <property type="entry name" value="THIOREDOXIN REDUCTASE 1-RELATED-RELATED"/>
    <property type="match status" value="1"/>
</dbReference>
<accession>A0ABP9FT89</accession>
<dbReference type="RefSeq" id="WP_345330888.1">
    <property type="nucleotide sequence ID" value="NZ_BAABJI010000002.1"/>
</dbReference>
<gene>
    <name evidence="4" type="ORF">GCM10023313_18340</name>
</gene>
<dbReference type="Pfam" id="PF07992">
    <property type="entry name" value="Pyr_redox_2"/>
    <property type="match status" value="1"/>
</dbReference>
<protein>
    <submittedName>
        <fullName evidence="4">FAD-dependent oxidoreductase</fullName>
    </submittedName>
</protein>
<sequence>MEAQDFKVIVVGGSYSGLSAAMTLGRSLRKTLVIDSAKPCNHFTPHSHNFLTQDGMTPQQIAKIAKEQVEKYASVTFISDEAIKAERLENTFIIETKSGQVYKTAKLVFSTGIKDIMPDIKGFVECWGKSVIHCPYCHGYEYRDQKTAIWVNEENAFHLAPLIRNLTQKVTVLTNGAVRFTTEERSKFNKNGIRIEEGKIAELEHSNGQLRTILFQDARKESFDALYTQLPFEQHCGIPSALGCEYTDKGYLKTDMFFKTTVEGVYACGDNTSPFRAVSNAVANGNFAGATINRELASEQF</sequence>
<name>A0ABP9FT89_9SPHI</name>
<dbReference type="Gene3D" id="3.50.50.60">
    <property type="entry name" value="FAD/NAD(P)-binding domain"/>
    <property type="match status" value="2"/>
</dbReference>
<evidence type="ECO:0000256" key="1">
    <source>
        <dbReference type="ARBA" id="ARBA00022630"/>
    </source>
</evidence>
<keyword evidence="5" id="KW-1185">Reference proteome</keyword>
<feature type="domain" description="FAD/NAD(P)-binding" evidence="3">
    <location>
        <begin position="6"/>
        <end position="285"/>
    </location>
</feature>
<evidence type="ECO:0000256" key="2">
    <source>
        <dbReference type="ARBA" id="ARBA00023002"/>
    </source>
</evidence>
<dbReference type="InterPro" id="IPR023753">
    <property type="entry name" value="FAD/NAD-binding_dom"/>
</dbReference>
<dbReference type="EMBL" id="BAABJI010000002">
    <property type="protein sequence ID" value="GAA4915223.1"/>
    <property type="molecule type" value="Genomic_DNA"/>
</dbReference>
<dbReference type="InterPro" id="IPR050097">
    <property type="entry name" value="Ferredoxin-NADP_redctase_2"/>
</dbReference>
<dbReference type="PRINTS" id="PR00469">
    <property type="entry name" value="PNDRDTASEII"/>
</dbReference>
<reference evidence="5" key="1">
    <citation type="journal article" date="2019" name="Int. J. Syst. Evol. Microbiol.">
        <title>The Global Catalogue of Microorganisms (GCM) 10K type strain sequencing project: providing services to taxonomists for standard genome sequencing and annotation.</title>
        <authorList>
            <consortium name="The Broad Institute Genomics Platform"/>
            <consortium name="The Broad Institute Genome Sequencing Center for Infectious Disease"/>
            <person name="Wu L."/>
            <person name="Ma J."/>
        </authorList>
    </citation>
    <scope>NUCLEOTIDE SEQUENCE [LARGE SCALE GENOMIC DNA]</scope>
    <source>
        <strain evidence="5">JCM 18283</strain>
    </source>
</reference>
<evidence type="ECO:0000313" key="4">
    <source>
        <dbReference type="EMBL" id="GAA4915223.1"/>
    </source>
</evidence>
<dbReference type="InterPro" id="IPR036188">
    <property type="entry name" value="FAD/NAD-bd_sf"/>
</dbReference>
<proteinExistence type="predicted"/>
<dbReference type="PRINTS" id="PR00368">
    <property type="entry name" value="FADPNR"/>
</dbReference>